<dbReference type="Gene3D" id="1.10.10.60">
    <property type="entry name" value="Homeodomain-like"/>
    <property type="match status" value="2"/>
</dbReference>
<dbReference type="InterPro" id="IPR009057">
    <property type="entry name" value="Homeodomain-like_sf"/>
</dbReference>
<dbReference type="PANTHER" id="PTHR46796:SF13">
    <property type="entry name" value="HTH-TYPE TRANSCRIPTIONAL ACTIVATOR RHAS"/>
    <property type="match status" value="1"/>
</dbReference>
<dbReference type="PROSITE" id="PS00041">
    <property type="entry name" value="HTH_ARAC_FAMILY_1"/>
    <property type="match status" value="1"/>
</dbReference>
<comment type="caution">
    <text evidence="5">The sequence shown here is derived from an EMBL/GenBank/DDBJ whole genome shotgun (WGS) entry which is preliminary data.</text>
</comment>
<gene>
    <name evidence="5" type="ORF">GUY60_04395</name>
</gene>
<keyword evidence="6" id="KW-1185">Reference proteome</keyword>
<dbReference type="Proteomes" id="UP000598297">
    <property type="component" value="Unassembled WGS sequence"/>
</dbReference>
<evidence type="ECO:0000259" key="4">
    <source>
        <dbReference type="PROSITE" id="PS01124"/>
    </source>
</evidence>
<dbReference type="InterPro" id="IPR050204">
    <property type="entry name" value="AraC_XylS_family_regulators"/>
</dbReference>
<proteinExistence type="predicted"/>
<name>A0A964XKL6_9ACTN</name>
<sequence>MDDLGHRARRQSVDDRLCRCVSCRAAGEARPYASRPATRHGPFGCSSCRASCHGVTPSLQRNSAREAGGTRIRGAAPARAWTVAALAAEAGASRSAFARRFTALVGEPPLTYLTHWRMALATELLCAAPVLTVAAVARRVGYRDSFAFSVAFKRVRGISPSTVSTRPAQADPTPS</sequence>
<protein>
    <submittedName>
        <fullName evidence="5">Helix-turn-helix domain-containing protein</fullName>
    </submittedName>
</protein>
<dbReference type="SMART" id="SM00342">
    <property type="entry name" value="HTH_ARAC"/>
    <property type="match status" value="1"/>
</dbReference>
<dbReference type="PANTHER" id="PTHR46796">
    <property type="entry name" value="HTH-TYPE TRANSCRIPTIONAL ACTIVATOR RHAS-RELATED"/>
    <property type="match status" value="1"/>
</dbReference>
<dbReference type="InterPro" id="IPR018060">
    <property type="entry name" value="HTH_AraC"/>
</dbReference>
<dbReference type="RefSeq" id="WP_161693939.1">
    <property type="nucleotide sequence ID" value="NZ_JAAAHS010000017.1"/>
</dbReference>
<keyword evidence="3" id="KW-0804">Transcription</keyword>
<dbReference type="AlphaFoldDB" id="A0A964XKL6"/>
<evidence type="ECO:0000313" key="6">
    <source>
        <dbReference type="Proteomes" id="UP000598297"/>
    </source>
</evidence>
<dbReference type="PROSITE" id="PS01124">
    <property type="entry name" value="HTH_ARAC_FAMILY_2"/>
    <property type="match status" value="1"/>
</dbReference>
<keyword evidence="1" id="KW-0805">Transcription regulation</keyword>
<dbReference type="GO" id="GO:0003700">
    <property type="term" value="F:DNA-binding transcription factor activity"/>
    <property type="evidence" value="ECO:0007669"/>
    <property type="project" value="InterPro"/>
</dbReference>
<dbReference type="OrthoDB" id="3186094at2"/>
<evidence type="ECO:0000256" key="3">
    <source>
        <dbReference type="ARBA" id="ARBA00023163"/>
    </source>
</evidence>
<evidence type="ECO:0000256" key="1">
    <source>
        <dbReference type="ARBA" id="ARBA00023015"/>
    </source>
</evidence>
<evidence type="ECO:0000313" key="5">
    <source>
        <dbReference type="EMBL" id="NBE50678.1"/>
    </source>
</evidence>
<dbReference type="GO" id="GO:0043565">
    <property type="term" value="F:sequence-specific DNA binding"/>
    <property type="evidence" value="ECO:0007669"/>
    <property type="project" value="InterPro"/>
</dbReference>
<dbReference type="InterPro" id="IPR018062">
    <property type="entry name" value="HTH_AraC-typ_CS"/>
</dbReference>
<accession>A0A964XKL6</accession>
<dbReference type="EMBL" id="JAAAHS010000017">
    <property type="protein sequence ID" value="NBE50678.1"/>
    <property type="molecule type" value="Genomic_DNA"/>
</dbReference>
<organism evidence="5 6">
    <name type="scientific">Streptomyces boluensis</name>
    <dbReference type="NCBI Taxonomy" id="1775135"/>
    <lineage>
        <taxon>Bacteria</taxon>
        <taxon>Bacillati</taxon>
        <taxon>Actinomycetota</taxon>
        <taxon>Actinomycetes</taxon>
        <taxon>Kitasatosporales</taxon>
        <taxon>Streptomycetaceae</taxon>
        <taxon>Streptomyces</taxon>
    </lineage>
</organism>
<dbReference type="SUPFAM" id="SSF46689">
    <property type="entry name" value="Homeodomain-like"/>
    <property type="match status" value="1"/>
</dbReference>
<dbReference type="Pfam" id="PF12833">
    <property type="entry name" value="HTH_18"/>
    <property type="match status" value="1"/>
</dbReference>
<evidence type="ECO:0000256" key="2">
    <source>
        <dbReference type="ARBA" id="ARBA00023125"/>
    </source>
</evidence>
<keyword evidence="2" id="KW-0238">DNA-binding</keyword>
<reference evidence="5" key="1">
    <citation type="submission" date="2020-01" db="EMBL/GenBank/DDBJ databases">
        <title>Whole-genome analyses of novel actinobacteria.</title>
        <authorList>
            <person name="Sahin N."/>
        </authorList>
    </citation>
    <scope>NUCLEOTIDE SEQUENCE</scope>
    <source>
        <strain evidence="5">YC537</strain>
    </source>
</reference>
<feature type="domain" description="HTH araC/xylS-type" evidence="4">
    <location>
        <begin position="78"/>
        <end position="166"/>
    </location>
</feature>